<dbReference type="Proteomes" id="UP000177135">
    <property type="component" value="Unassembled WGS sequence"/>
</dbReference>
<gene>
    <name evidence="2" type="ORF">A2617_04640</name>
</gene>
<dbReference type="AlphaFoldDB" id="A0A1F5N1P2"/>
<feature type="transmembrane region" description="Helical" evidence="1">
    <location>
        <begin position="237"/>
        <end position="254"/>
    </location>
</feature>
<proteinExistence type="predicted"/>
<comment type="caution">
    <text evidence="2">The sequence shown here is derived from an EMBL/GenBank/DDBJ whole genome shotgun (WGS) entry which is preliminary data.</text>
</comment>
<keyword evidence="1" id="KW-0472">Membrane</keyword>
<accession>A0A1F5N1P2</accession>
<feature type="transmembrane region" description="Helical" evidence="1">
    <location>
        <begin position="136"/>
        <end position="155"/>
    </location>
</feature>
<evidence type="ECO:0000256" key="1">
    <source>
        <dbReference type="SAM" id="Phobius"/>
    </source>
</evidence>
<sequence>METIVAKTRSSSNKTFLFPFWVWLFAIMAYVSAEIVTLSTPIEKITPSTIIFSLSYYVVQAALVADIIVRRKLSLWGIFLIGLIYGILEEVFYIKNPFFLTILLALGHSAVTITFPYILTNFLIPGEKKPFLDKKGYVFAGGYLLILYTVMAGFIPFAYPDSLILGIALLLALFSLLKKSGKPSTTAAMSGIKKWEKAIVPILAAFLTVISGQNYLGVMVVFIWVLLRQKVFNRQDFYLSAIFFLVFHFLASIFNKSANQSGLSPNYLFSLVTGILLIAWLWRTSKQYQGAGRFLQTSVQT</sequence>
<feature type="transmembrane region" description="Helical" evidence="1">
    <location>
        <begin position="266"/>
        <end position="282"/>
    </location>
</feature>
<feature type="transmembrane region" description="Helical" evidence="1">
    <location>
        <begin position="75"/>
        <end position="94"/>
    </location>
</feature>
<feature type="transmembrane region" description="Helical" evidence="1">
    <location>
        <begin position="198"/>
        <end position="225"/>
    </location>
</feature>
<keyword evidence="1" id="KW-0812">Transmembrane</keyword>
<protein>
    <submittedName>
        <fullName evidence="2">Uncharacterized protein</fullName>
    </submittedName>
</protein>
<dbReference type="EMBL" id="MFEC01000009">
    <property type="protein sequence ID" value="OGE71547.1"/>
    <property type="molecule type" value="Genomic_DNA"/>
</dbReference>
<name>A0A1F5N1P2_9BACT</name>
<evidence type="ECO:0000313" key="2">
    <source>
        <dbReference type="EMBL" id="OGE71547.1"/>
    </source>
</evidence>
<feature type="transmembrane region" description="Helical" evidence="1">
    <location>
        <begin position="49"/>
        <end position="68"/>
    </location>
</feature>
<evidence type="ECO:0000313" key="3">
    <source>
        <dbReference type="Proteomes" id="UP000177135"/>
    </source>
</evidence>
<feature type="transmembrane region" description="Helical" evidence="1">
    <location>
        <begin position="161"/>
        <end position="177"/>
    </location>
</feature>
<organism evidence="2 3">
    <name type="scientific">Candidatus Daviesbacteria bacterium RIFOXYD1_FULL_41_10</name>
    <dbReference type="NCBI Taxonomy" id="1797801"/>
    <lineage>
        <taxon>Bacteria</taxon>
        <taxon>Candidatus Daviesiibacteriota</taxon>
    </lineage>
</organism>
<feature type="transmembrane region" description="Helical" evidence="1">
    <location>
        <begin position="100"/>
        <end position="124"/>
    </location>
</feature>
<keyword evidence="1" id="KW-1133">Transmembrane helix</keyword>
<reference evidence="2 3" key="1">
    <citation type="journal article" date="2016" name="Nat. Commun.">
        <title>Thousands of microbial genomes shed light on interconnected biogeochemical processes in an aquifer system.</title>
        <authorList>
            <person name="Anantharaman K."/>
            <person name="Brown C.T."/>
            <person name="Hug L.A."/>
            <person name="Sharon I."/>
            <person name="Castelle C.J."/>
            <person name="Probst A.J."/>
            <person name="Thomas B.C."/>
            <person name="Singh A."/>
            <person name="Wilkins M.J."/>
            <person name="Karaoz U."/>
            <person name="Brodie E.L."/>
            <person name="Williams K.H."/>
            <person name="Hubbard S.S."/>
            <person name="Banfield J.F."/>
        </authorList>
    </citation>
    <scope>NUCLEOTIDE SEQUENCE [LARGE SCALE GENOMIC DNA]</scope>
</reference>